<protein>
    <submittedName>
        <fullName evidence="1">Uncharacterized protein</fullName>
    </submittedName>
</protein>
<organism evidence="1 2">
    <name type="scientific">Candolleomyces aberdarensis</name>
    <dbReference type="NCBI Taxonomy" id="2316362"/>
    <lineage>
        <taxon>Eukaryota</taxon>
        <taxon>Fungi</taxon>
        <taxon>Dikarya</taxon>
        <taxon>Basidiomycota</taxon>
        <taxon>Agaricomycotina</taxon>
        <taxon>Agaricomycetes</taxon>
        <taxon>Agaricomycetidae</taxon>
        <taxon>Agaricales</taxon>
        <taxon>Agaricineae</taxon>
        <taxon>Psathyrellaceae</taxon>
        <taxon>Candolleomyces</taxon>
    </lineage>
</organism>
<comment type="caution">
    <text evidence="1">The sequence shown here is derived from an EMBL/GenBank/DDBJ whole genome shotgun (WGS) entry which is preliminary data.</text>
</comment>
<dbReference type="AlphaFoldDB" id="A0A4Q2CZ17"/>
<dbReference type="EMBL" id="SDEE01002235">
    <property type="protein sequence ID" value="RXW11181.1"/>
    <property type="molecule type" value="Genomic_DNA"/>
</dbReference>
<evidence type="ECO:0000313" key="1">
    <source>
        <dbReference type="EMBL" id="RXW11181.1"/>
    </source>
</evidence>
<proteinExistence type="predicted"/>
<keyword evidence="2" id="KW-1185">Reference proteome</keyword>
<sequence length="184" mass="20985">MLANHPSVPLGTLHYLSWGHHFGWSRVMESALRAYILLNLIFAVSSESDKAHNELMVKDGYREIGLYKGMIRGETRSMDYPAQQVPHKRFWEACRDIKATSLSGSSSLPGSSNSTKAGGRLSEDFVPLMHLDMHHLDKYLKLNFALLYKYDMVLRECGMEPEWEREIVGLMGYLVKGLKVEHGR</sequence>
<gene>
    <name evidence="1" type="ORF">EST38_g14674</name>
</gene>
<name>A0A4Q2CZ17_9AGAR</name>
<dbReference type="Proteomes" id="UP000290288">
    <property type="component" value="Unassembled WGS sequence"/>
</dbReference>
<dbReference type="OrthoDB" id="3204049at2759"/>
<evidence type="ECO:0000313" key="2">
    <source>
        <dbReference type="Proteomes" id="UP000290288"/>
    </source>
</evidence>
<reference evidence="1 2" key="1">
    <citation type="submission" date="2019-01" db="EMBL/GenBank/DDBJ databases">
        <title>Draft genome sequence of Psathyrella aberdarensis IHI B618.</title>
        <authorList>
            <person name="Buettner E."/>
            <person name="Kellner H."/>
        </authorList>
    </citation>
    <scope>NUCLEOTIDE SEQUENCE [LARGE SCALE GENOMIC DNA]</scope>
    <source>
        <strain evidence="1 2">IHI B618</strain>
    </source>
</reference>
<accession>A0A4Q2CZ17</accession>